<accession>A0A662ZI12</accession>
<evidence type="ECO:0000256" key="1">
    <source>
        <dbReference type="SAM" id="SignalP"/>
    </source>
</evidence>
<feature type="chain" id="PRO_5024890436" evidence="1">
    <location>
        <begin position="23"/>
        <end position="562"/>
    </location>
</feature>
<dbReference type="Pfam" id="PF25225">
    <property type="entry name" value="DUF7843"/>
    <property type="match status" value="1"/>
</dbReference>
<feature type="signal peptide" evidence="1">
    <location>
        <begin position="1"/>
        <end position="22"/>
    </location>
</feature>
<feature type="domain" description="Lnb N-terminal periplasmic" evidence="2">
    <location>
        <begin position="144"/>
        <end position="297"/>
    </location>
</feature>
<dbReference type="InterPro" id="IPR057165">
    <property type="entry name" value="DUF7843"/>
</dbReference>
<keyword evidence="5" id="KW-1185">Reference proteome</keyword>
<reference evidence="4 5" key="1">
    <citation type="submission" date="2016-10" db="EMBL/GenBank/DDBJ databases">
        <authorList>
            <person name="Varghese N."/>
            <person name="Submissions S."/>
        </authorList>
    </citation>
    <scope>NUCLEOTIDE SEQUENCE [LARGE SCALE GENOMIC DNA]</scope>
    <source>
        <strain evidence="4 5">DSM 1361</strain>
    </source>
</reference>
<sequence length="562" mass="64554">MLKYGTLLLCIYASMLSSAATAGDSFQKVSELNDSEITVTEAVSPKVPGESVPYVSLSPQKRHLWKKLLHYDMSTDTSIISEDSSFFLSEKGRTDPEAEYEETIKFFRKDPHNACYYPARFYLIHDGDIPEEIIKDPECKIFSDFLDNVGLDTLKIIFVAEDALVPISAAGHIFVKAEGVNRKGKFREYSFSFAAYEENEINLVLKFFSNSINGIYSLQPYYMNVSEYMATDRSLWEFELNLTEEQKKIFYLHMLELKNHGTLYSFFSINCASGMAKALAVADDRLDSRDIVFFETPLEYISEVYHKKGMISDIELIPSESENLYFSWNRLSTPINSYPSNRLEITGLYNSRYHAGALLRYAPTLNNLKDDNISSPSLSESKLIEVSAKYMDDHFYLNEIELLNLNPLPDARLGRFTSMNYLVALHGSVDSTHAGLYPEFSLGNAVSFRMGDFIPYVHLRYGYTVPHSNNHVFVRPEGGIFFWNRDIGKINLSYEIPLTTHRYYRNYMYRYQATWSRYISHNFSANVEFTDYRLGNNDGSRSQQRHGGNHMTEAGASIVFYF</sequence>
<organism evidence="4 5">
    <name type="scientific">Ruminobacter amylophilus</name>
    <dbReference type="NCBI Taxonomy" id="867"/>
    <lineage>
        <taxon>Bacteria</taxon>
        <taxon>Pseudomonadati</taxon>
        <taxon>Pseudomonadota</taxon>
        <taxon>Gammaproteobacteria</taxon>
        <taxon>Aeromonadales</taxon>
        <taxon>Succinivibrionaceae</taxon>
        <taxon>Ruminobacter</taxon>
    </lineage>
</organism>
<protein>
    <submittedName>
        <fullName evidence="4">Uncharacterized protein</fullName>
    </submittedName>
</protein>
<evidence type="ECO:0000313" key="5">
    <source>
        <dbReference type="Proteomes" id="UP000243745"/>
    </source>
</evidence>
<dbReference type="OrthoDB" id="9759948at2"/>
<dbReference type="EMBL" id="FOXF01000028">
    <property type="protein sequence ID" value="SFP48784.1"/>
    <property type="molecule type" value="Genomic_DNA"/>
</dbReference>
<dbReference type="Proteomes" id="UP000243745">
    <property type="component" value="Unassembled WGS sequence"/>
</dbReference>
<feature type="domain" description="DUF7843" evidence="3">
    <location>
        <begin position="61"/>
        <end position="124"/>
    </location>
</feature>
<dbReference type="RefSeq" id="WP_093142493.1">
    <property type="nucleotide sequence ID" value="NZ_FOXF01000028.1"/>
</dbReference>
<gene>
    <name evidence="4" type="ORF">SAMN02910344_01517</name>
</gene>
<dbReference type="Pfam" id="PF13387">
    <property type="entry name" value="Lnb_N"/>
    <property type="match status" value="1"/>
</dbReference>
<dbReference type="InterPro" id="IPR025178">
    <property type="entry name" value="Lnb_N"/>
</dbReference>
<evidence type="ECO:0000259" key="3">
    <source>
        <dbReference type="Pfam" id="PF25225"/>
    </source>
</evidence>
<evidence type="ECO:0000259" key="2">
    <source>
        <dbReference type="Pfam" id="PF13387"/>
    </source>
</evidence>
<name>A0A662ZI12_9GAMM</name>
<keyword evidence="1" id="KW-0732">Signal</keyword>
<evidence type="ECO:0000313" key="4">
    <source>
        <dbReference type="EMBL" id="SFP48784.1"/>
    </source>
</evidence>
<dbReference type="AlphaFoldDB" id="A0A662ZI12"/>
<proteinExistence type="predicted"/>